<reference evidence="1 2" key="1">
    <citation type="submission" date="2014-10" db="EMBL/GenBank/DDBJ databases">
        <title>Genome sequencing of Vitellibacter vladivostokensis KMM 3516.</title>
        <authorList>
            <person name="Thevarajoo S."/>
            <person name="Selvaratnam C."/>
            <person name="Goh K.M."/>
            <person name="Chong C.S."/>
        </authorList>
    </citation>
    <scope>NUCLEOTIDE SEQUENCE [LARGE SCALE GENOMIC DNA]</scope>
    <source>
        <strain evidence="1 2">KMM 3516</strain>
    </source>
</reference>
<organism evidence="1 2">
    <name type="scientific">Aequorivita vladivostokensis</name>
    <dbReference type="NCBI Taxonomy" id="171194"/>
    <lineage>
        <taxon>Bacteria</taxon>
        <taxon>Pseudomonadati</taxon>
        <taxon>Bacteroidota</taxon>
        <taxon>Flavobacteriia</taxon>
        <taxon>Flavobacteriales</taxon>
        <taxon>Flavobacteriaceae</taxon>
        <taxon>Aequorivita</taxon>
    </lineage>
</organism>
<protein>
    <submittedName>
        <fullName evidence="1">Uncharacterized protein</fullName>
    </submittedName>
</protein>
<accession>A0ABR5DFE2</accession>
<name>A0ABR5DFE2_9FLAO</name>
<proteinExistence type="predicted"/>
<dbReference type="Proteomes" id="UP000033497">
    <property type="component" value="Unassembled WGS sequence"/>
</dbReference>
<dbReference type="EMBL" id="JSVU01000011">
    <property type="protein sequence ID" value="KJJ37498.1"/>
    <property type="molecule type" value="Genomic_DNA"/>
</dbReference>
<evidence type="ECO:0000313" key="2">
    <source>
        <dbReference type="Proteomes" id="UP000033497"/>
    </source>
</evidence>
<gene>
    <name evidence="1" type="ORF">MB09_14095</name>
</gene>
<dbReference type="NCBIfam" id="NF047401">
    <property type="entry name" value="TA_anti_VapB15"/>
    <property type="match status" value="1"/>
</dbReference>
<sequence length="76" mass="8961">MKAALQIEITFEQILALIKSLPKKERIKLSKELEREIIDSKLSKLLETFKTDELSLETIDAEVEKVRQDIYDEQKR</sequence>
<keyword evidence="2" id="KW-1185">Reference proteome</keyword>
<comment type="caution">
    <text evidence="1">The sequence shown here is derived from an EMBL/GenBank/DDBJ whole genome shotgun (WGS) entry which is preliminary data.</text>
</comment>
<dbReference type="RefSeq" id="WP_045081557.1">
    <property type="nucleotide sequence ID" value="NZ_JSVU01000011.1"/>
</dbReference>
<evidence type="ECO:0000313" key="1">
    <source>
        <dbReference type="EMBL" id="KJJ37498.1"/>
    </source>
</evidence>